<dbReference type="KEGG" id="sals:SLNWT_3317"/>
<evidence type="ECO:0000313" key="3">
    <source>
        <dbReference type="Proteomes" id="UP000031523"/>
    </source>
</evidence>
<gene>
    <name evidence="2" type="ORF">SLNWT_3317</name>
</gene>
<dbReference type="AlphaFoldDB" id="A0A0B5EMJ0"/>
<name>A0A0B5EMJ0_STRA4</name>
<proteinExistence type="predicted"/>
<accession>A0A0B5EMJ0</accession>
<protein>
    <submittedName>
        <fullName evidence="2">Uncharacterized protein</fullName>
    </submittedName>
</protein>
<reference evidence="2 3" key="1">
    <citation type="submission" date="2015-01" db="EMBL/GenBank/DDBJ databases">
        <title>Enhanced salinomycin production by adjusting the supply of polyketide extender units in Streptomyce albus DSM 41398.</title>
        <authorList>
            <person name="Lu C."/>
        </authorList>
    </citation>
    <scope>NUCLEOTIDE SEQUENCE [LARGE SCALE GENOMIC DNA]</scope>
    <source>
        <strain evidence="3">ATCC 21838 / DSM 41398 / FERM P-419 / JCM 4703 / NBRC 107858</strain>
    </source>
</reference>
<organism evidence="2 3">
    <name type="scientific">Streptomyces albus (strain ATCC 21838 / DSM 41398 / FERM P-419 / JCM 4703 / NBRC 107858)</name>
    <dbReference type="NCBI Taxonomy" id="1081613"/>
    <lineage>
        <taxon>Bacteria</taxon>
        <taxon>Bacillati</taxon>
        <taxon>Actinomycetota</taxon>
        <taxon>Actinomycetes</taxon>
        <taxon>Kitasatosporales</taxon>
        <taxon>Streptomycetaceae</taxon>
        <taxon>Streptomyces</taxon>
    </lineage>
</organism>
<dbReference type="EMBL" id="CP010519">
    <property type="protein sequence ID" value="AJE83693.1"/>
    <property type="molecule type" value="Genomic_DNA"/>
</dbReference>
<dbReference type="Proteomes" id="UP000031523">
    <property type="component" value="Chromosome"/>
</dbReference>
<sequence>MDVTQAGTLLNEGPLKPDVQAASPVGLDVLPFSAALFFLLLRSSSPLPVRARGPGAPSTGRSPGGR</sequence>
<keyword evidence="3" id="KW-1185">Reference proteome</keyword>
<evidence type="ECO:0000256" key="1">
    <source>
        <dbReference type="SAM" id="MobiDB-lite"/>
    </source>
</evidence>
<feature type="region of interest" description="Disordered" evidence="1">
    <location>
        <begin position="46"/>
        <end position="66"/>
    </location>
</feature>
<evidence type="ECO:0000313" key="2">
    <source>
        <dbReference type="EMBL" id="AJE83693.1"/>
    </source>
</evidence>